<reference evidence="6 7" key="1">
    <citation type="submission" date="2022-11" db="EMBL/GenBank/DDBJ databases">
        <title>Minimal conservation of predation-associated metabolite biosynthetic gene clusters underscores biosynthetic potential of Myxococcota including descriptions for ten novel species: Archangium lansinium sp. nov., Myxococcus landrumus sp. nov., Nannocystis bai.</title>
        <authorList>
            <person name="Ahearne A."/>
            <person name="Stevens C."/>
            <person name="Dowd S."/>
        </authorList>
    </citation>
    <scope>NUCLEOTIDE SEQUENCE [LARGE SCALE GENOMIC DNA]</scope>
    <source>
        <strain evidence="6 7">NCWAL01</strain>
    </source>
</reference>
<dbReference type="Pfam" id="PF12833">
    <property type="entry name" value="HTH_18"/>
    <property type="match status" value="1"/>
</dbReference>
<dbReference type="PANTHER" id="PTHR43436">
    <property type="entry name" value="ARAC-FAMILY TRANSCRIPTIONAL REGULATOR"/>
    <property type="match status" value="1"/>
</dbReference>
<sequence length="312" mass="35159">MPANLPKRTNDEGFHESLQRLTEYALRLVPPSTVRTAQLVTPRHGLYLLRQHQRTAFEAAIYAPTLCLILQGCKEMTFGEHHFRLRVGECALVSHDLPIVSRVRDAPYLVLLLNIEVDVLRSLYEDIGELVTAAAEARALEVHQADSRLLDAIGRYLTLAESETDARVLRPMLLKEIHYRLMMAPLGHMLRSLIRHDSHASSIARAIALLRRDFRSPMVVEELARAVGMSVSSFHKHFKAVTLSSPLQYQKGLRLLEARRMLVVGKASVTTVAFEVGYESPSQFSREYTRKFGRPPSQDVAPKALSAPSRFT</sequence>
<dbReference type="Proteomes" id="UP001221838">
    <property type="component" value="Unassembled WGS sequence"/>
</dbReference>
<proteinExistence type="predicted"/>
<comment type="caution">
    <text evidence="6">The sequence shown here is derived from an EMBL/GenBank/DDBJ whole genome shotgun (WGS) entry which is preliminary data.</text>
</comment>
<dbReference type="InterPro" id="IPR018062">
    <property type="entry name" value="HTH_AraC-typ_CS"/>
</dbReference>
<keyword evidence="7" id="KW-1185">Reference proteome</keyword>
<gene>
    <name evidence="6" type="ORF">POL68_17645</name>
</gene>
<dbReference type="InterPro" id="IPR009057">
    <property type="entry name" value="Homeodomain-like_sf"/>
</dbReference>
<evidence type="ECO:0000256" key="1">
    <source>
        <dbReference type="ARBA" id="ARBA00023015"/>
    </source>
</evidence>
<evidence type="ECO:0000256" key="2">
    <source>
        <dbReference type="ARBA" id="ARBA00023125"/>
    </source>
</evidence>
<accession>A0ABT5DB70</accession>
<evidence type="ECO:0000256" key="3">
    <source>
        <dbReference type="ARBA" id="ARBA00023163"/>
    </source>
</evidence>
<keyword evidence="2" id="KW-0238">DNA-binding</keyword>
<evidence type="ECO:0000259" key="5">
    <source>
        <dbReference type="PROSITE" id="PS01124"/>
    </source>
</evidence>
<dbReference type="InterPro" id="IPR018060">
    <property type="entry name" value="HTH_AraC"/>
</dbReference>
<name>A0ABT5DB70_9BACT</name>
<dbReference type="SMART" id="SM00342">
    <property type="entry name" value="HTH_ARAC"/>
    <property type="match status" value="1"/>
</dbReference>
<keyword evidence="1" id="KW-0805">Transcription regulation</keyword>
<feature type="region of interest" description="Disordered" evidence="4">
    <location>
        <begin position="289"/>
        <end position="312"/>
    </location>
</feature>
<dbReference type="Pfam" id="PF06719">
    <property type="entry name" value="AraC_N"/>
    <property type="match status" value="1"/>
</dbReference>
<dbReference type="PROSITE" id="PS01124">
    <property type="entry name" value="HTH_ARAC_FAMILY_2"/>
    <property type="match status" value="1"/>
</dbReference>
<dbReference type="RefSeq" id="WP_272139642.1">
    <property type="nucleotide sequence ID" value="NZ_JAQNDM010000002.1"/>
</dbReference>
<dbReference type="SUPFAM" id="SSF46689">
    <property type="entry name" value="Homeodomain-like"/>
    <property type="match status" value="2"/>
</dbReference>
<dbReference type="Gene3D" id="1.10.10.60">
    <property type="entry name" value="Homeodomain-like"/>
    <property type="match status" value="2"/>
</dbReference>
<dbReference type="PROSITE" id="PS00041">
    <property type="entry name" value="HTH_ARAC_FAMILY_1"/>
    <property type="match status" value="1"/>
</dbReference>
<keyword evidence="3" id="KW-0804">Transcription</keyword>
<dbReference type="InterPro" id="IPR009594">
    <property type="entry name" value="Tscrpt_reg_HTH_AraC_N"/>
</dbReference>
<dbReference type="EMBL" id="JAQNDM010000002">
    <property type="protein sequence ID" value="MDC0710304.1"/>
    <property type="molecule type" value="Genomic_DNA"/>
</dbReference>
<protein>
    <submittedName>
        <fullName evidence="6">AraC family transcriptional regulator</fullName>
    </submittedName>
</protein>
<feature type="domain" description="HTH araC/xylS-type" evidence="5">
    <location>
        <begin position="204"/>
        <end position="302"/>
    </location>
</feature>
<evidence type="ECO:0000256" key="4">
    <source>
        <dbReference type="SAM" id="MobiDB-lite"/>
    </source>
</evidence>
<organism evidence="6 7">
    <name type="scientific">Stigmatella ashevillensis</name>
    <dbReference type="NCBI Taxonomy" id="2995309"/>
    <lineage>
        <taxon>Bacteria</taxon>
        <taxon>Pseudomonadati</taxon>
        <taxon>Myxococcota</taxon>
        <taxon>Myxococcia</taxon>
        <taxon>Myxococcales</taxon>
        <taxon>Cystobacterineae</taxon>
        <taxon>Archangiaceae</taxon>
        <taxon>Stigmatella</taxon>
    </lineage>
</organism>
<evidence type="ECO:0000313" key="7">
    <source>
        <dbReference type="Proteomes" id="UP001221838"/>
    </source>
</evidence>
<dbReference type="PANTHER" id="PTHR43436:SF1">
    <property type="entry name" value="TRANSCRIPTIONAL REGULATORY PROTEIN"/>
    <property type="match status" value="1"/>
</dbReference>
<evidence type="ECO:0000313" key="6">
    <source>
        <dbReference type="EMBL" id="MDC0710304.1"/>
    </source>
</evidence>